<dbReference type="Gene3D" id="3.50.50.60">
    <property type="entry name" value="FAD/NAD(P)-binding domain"/>
    <property type="match status" value="1"/>
</dbReference>
<dbReference type="InterPro" id="IPR007867">
    <property type="entry name" value="GMC_OxRtase_C"/>
</dbReference>
<dbReference type="KEGG" id="sedi:EBB79_11255"/>
<comment type="similarity">
    <text evidence="1">Belongs to the GMC oxidoreductase family.</text>
</comment>
<name>A0A3T0N2Y3_9RHOB</name>
<dbReference type="Gene3D" id="3.30.560.10">
    <property type="entry name" value="Glucose Oxidase, domain 3"/>
    <property type="match status" value="1"/>
</dbReference>
<protein>
    <recommendedName>
        <fullName evidence="2">Glucose-methanol-choline oxidoreductase C-terminal domain-containing protein</fullName>
    </recommendedName>
</protein>
<dbReference type="EMBL" id="CP033219">
    <property type="protein sequence ID" value="AZV78396.1"/>
    <property type="molecule type" value="Genomic_DNA"/>
</dbReference>
<dbReference type="SUPFAM" id="SSF51905">
    <property type="entry name" value="FAD/NAD(P)-binding domain"/>
    <property type="match status" value="1"/>
</dbReference>
<evidence type="ECO:0000313" key="3">
    <source>
        <dbReference type="EMBL" id="AZV78396.1"/>
    </source>
</evidence>
<dbReference type="InterPro" id="IPR036188">
    <property type="entry name" value="FAD/NAD-bd_sf"/>
</dbReference>
<sequence length="179" mass="19564">MAGWTDRAPIEEHGITIGLCFLRPKSRGSVKLRSANSKDPALFDAGIFSNSDELEILVWGVKKSIEIPEAPSLARLIKRRALPVPGIEKSDNALRDYVRRTAKNVFHPVGTAKMGTVTDRMAVVDAELRVRGVQSLRVADASIMPRLVSGNTNASTMMIAERVARFFTDKEALSSSIAD</sequence>
<evidence type="ECO:0000313" key="4">
    <source>
        <dbReference type="Proteomes" id="UP000283063"/>
    </source>
</evidence>
<dbReference type="InterPro" id="IPR012132">
    <property type="entry name" value="GMC_OxRdtase"/>
</dbReference>
<dbReference type="SUPFAM" id="SSF54373">
    <property type="entry name" value="FAD-linked reductases, C-terminal domain"/>
    <property type="match status" value="1"/>
</dbReference>
<dbReference type="Pfam" id="PF05199">
    <property type="entry name" value="GMC_oxred_C"/>
    <property type="match status" value="1"/>
</dbReference>
<accession>A0A3T0N2Y3</accession>
<keyword evidence="4" id="KW-1185">Reference proteome</keyword>
<dbReference type="GO" id="GO:0050660">
    <property type="term" value="F:flavin adenine dinucleotide binding"/>
    <property type="evidence" value="ECO:0007669"/>
    <property type="project" value="InterPro"/>
</dbReference>
<dbReference type="GO" id="GO:0016614">
    <property type="term" value="F:oxidoreductase activity, acting on CH-OH group of donors"/>
    <property type="evidence" value="ECO:0007669"/>
    <property type="project" value="InterPro"/>
</dbReference>
<evidence type="ECO:0000259" key="2">
    <source>
        <dbReference type="Pfam" id="PF05199"/>
    </source>
</evidence>
<reference evidence="3 4" key="1">
    <citation type="submission" date="2018-10" db="EMBL/GenBank/DDBJ databases">
        <title>Parasedimentitalea marina sp. nov., a psychrophilic bacterium isolated from deep seawater of the New Britain Trench.</title>
        <authorList>
            <person name="Cao J."/>
        </authorList>
    </citation>
    <scope>NUCLEOTIDE SEQUENCE [LARGE SCALE GENOMIC DNA]</scope>
    <source>
        <strain evidence="3 4">W43</strain>
    </source>
</reference>
<proteinExistence type="inferred from homology"/>
<dbReference type="AlphaFoldDB" id="A0A3T0N2Y3"/>
<organism evidence="3 4">
    <name type="scientific">Parasedimentitalea marina</name>
    <dbReference type="NCBI Taxonomy" id="2483033"/>
    <lineage>
        <taxon>Bacteria</taxon>
        <taxon>Pseudomonadati</taxon>
        <taxon>Pseudomonadota</taxon>
        <taxon>Alphaproteobacteria</taxon>
        <taxon>Rhodobacterales</taxon>
        <taxon>Paracoccaceae</taxon>
        <taxon>Parasedimentitalea</taxon>
    </lineage>
</organism>
<evidence type="ECO:0000256" key="1">
    <source>
        <dbReference type="ARBA" id="ARBA00010790"/>
    </source>
</evidence>
<gene>
    <name evidence="3" type="ORF">EBB79_11255</name>
</gene>
<feature type="domain" description="Glucose-methanol-choline oxidoreductase C-terminal" evidence="2">
    <location>
        <begin position="24"/>
        <end position="160"/>
    </location>
</feature>
<dbReference type="PANTHER" id="PTHR11552:SF147">
    <property type="entry name" value="CHOLINE DEHYDROGENASE, MITOCHONDRIAL"/>
    <property type="match status" value="1"/>
</dbReference>
<dbReference type="Proteomes" id="UP000283063">
    <property type="component" value="Chromosome"/>
</dbReference>
<dbReference type="PANTHER" id="PTHR11552">
    <property type="entry name" value="GLUCOSE-METHANOL-CHOLINE GMC OXIDOREDUCTASE"/>
    <property type="match status" value="1"/>
</dbReference>